<reference evidence="3 4" key="1">
    <citation type="journal article" date="2017" name="G3 (Bethesda)">
        <title>The Physical Genome Mapping of Anopheles albimanus Corrected Scaffold Misassemblies and Identified Interarm Rearrangements in Genus Anopheles.</title>
        <authorList>
            <person name="Artemov G.N."/>
            <person name="Peery A.N."/>
            <person name="Jiang X."/>
            <person name="Tu Z."/>
            <person name="Stegniy V.N."/>
            <person name="Sharakhova M.V."/>
            <person name="Sharakhov I.V."/>
        </authorList>
    </citation>
    <scope>NUCLEOTIDE SEQUENCE [LARGE SCALE GENOMIC DNA]</scope>
    <source>
        <strain evidence="3 4">ALBI9_A</strain>
    </source>
</reference>
<evidence type="ECO:0000313" key="4">
    <source>
        <dbReference type="Proteomes" id="UP000069272"/>
    </source>
</evidence>
<dbReference type="VEuPathDB" id="VectorBase:AALB20_033328"/>
<dbReference type="EnsemblMetazoa" id="AALB005995-RA">
    <property type="protein sequence ID" value="AALB005995-PA"/>
    <property type="gene ID" value="AALB005995"/>
</dbReference>
<reference evidence="3" key="2">
    <citation type="submission" date="2022-08" db="UniProtKB">
        <authorList>
            <consortium name="EnsemblMetazoa"/>
        </authorList>
    </citation>
    <scope>IDENTIFICATION</scope>
    <source>
        <strain evidence="3">STECLA/ALBI9_A</strain>
    </source>
</reference>
<feature type="compositionally biased region" description="Basic residues" evidence="1">
    <location>
        <begin position="32"/>
        <end position="55"/>
    </location>
</feature>
<keyword evidence="2" id="KW-1133">Transmembrane helix</keyword>
<proteinExistence type="predicted"/>
<protein>
    <submittedName>
        <fullName evidence="3">Uncharacterized protein</fullName>
    </submittedName>
</protein>
<feature type="region of interest" description="Disordered" evidence="1">
    <location>
        <begin position="28"/>
        <end position="71"/>
    </location>
</feature>
<accession>A0A182FHK2</accession>
<dbReference type="AlphaFoldDB" id="A0A182FHK2"/>
<keyword evidence="4" id="KW-1185">Reference proteome</keyword>
<evidence type="ECO:0000313" key="3">
    <source>
        <dbReference type="EnsemblMetazoa" id="AALB005995-PA"/>
    </source>
</evidence>
<dbReference type="Proteomes" id="UP000069272">
    <property type="component" value="Chromosome 3L"/>
</dbReference>
<feature type="transmembrane region" description="Helical" evidence="2">
    <location>
        <begin position="83"/>
        <end position="102"/>
    </location>
</feature>
<sequence length="110" mass="12242">MIIELSKFNDKLRRYRLLLEKLTADQPDYQRRRERLRQKQKKKQNKTQSAHKKNSRCSGMSPADLLLGTGSGLPGAGPATMKLSPGVGVTLLIGVAGSIFLASQTHRLLR</sequence>
<evidence type="ECO:0000256" key="1">
    <source>
        <dbReference type="SAM" id="MobiDB-lite"/>
    </source>
</evidence>
<dbReference type="VEuPathDB" id="VectorBase:AALB005995"/>
<keyword evidence="2" id="KW-0472">Membrane</keyword>
<name>A0A182FHK2_ANOAL</name>
<organism evidence="3 4">
    <name type="scientific">Anopheles albimanus</name>
    <name type="common">New world malaria mosquito</name>
    <dbReference type="NCBI Taxonomy" id="7167"/>
    <lineage>
        <taxon>Eukaryota</taxon>
        <taxon>Metazoa</taxon>
        <taxon>Ecdysozoa</taxon>
        <taxon>Arthropoda</taxon>
        <taxon>Hexapoda</taxon>
        <taxon>Insecta</taxon>
        <taxon>Pterygota</taxon>
        <taxon>Neoptera</taxon>
        <taxon>Endopterygota</taxon>
        <taxon>Diptera</taxon>
        <taxon>Nematocera</taxon>
        <taxon>Culicoidea</taxon>
        <taxon>Culicidae</taxon>
        <taxon>Anophelinae</taxon>
        <taxon>Anopheles</taxon>
    </lineage>
</organism>
<evidence type="ECO:0000256" key="2">
    <source>
        <dbReference type="SAM" id="Phobius"/>
    </source>
</evidence>
<keyword evidence="2" id="KW-0812">Transmembrane</keyword>